<dbReference type="PANTHER" id="PTHR30477:SF0">
    <property type="entry name" value="METAL TRANSPORT SYSTEM MEMBRANE PROTEIN TM_0125-RELATED"/>
    <property type="match status" value="1"/>
</dbReference>
<proteinExistence type="inferred from homology"/>
<evidence type="ECO:0000256" key="4">
    <source>
        <dbReference type="ARBA" id="ARBA00022989"/>
    </source>
</evidence>
<evidence type="ECO:0000256" key="1">
    <source>
        <dbReference type="ARBA" id="ARBA00004141"/>
    </source>
</evidence>
<dbReference type="GO" id="GO:0055085">
    <property type="term" value="P:transmembrane transport"/>
    <property type="evidence" value="ECO:0007669"/>
    <property type="project" value="InterPro"/>
</dbReference>
<comment type="similarity">
    <text evidence="2 6">Belongs to the ABC-3 integral membrane protein family.</text>
</comment>
<accession>A0A537JWV4</accession>
<gene>
    <name evidence="8" type="ORF">E6H00_13740</name>
</gene>
<feature type="transmembrane region" description="Helical" evidence="7">
    <location>
        <begin position="38"/>
        <end position="57"/>
    </location>
</feature>
<evidence type="ECO:0000256" key="2">
    <source>
        <dbReference type="ARBA" id="ARBA00008034"/>
    </source>
</evidence>
<dbReference type="EMBL" id="VBAK01000146">
    <property type="protein sequence ID" value="TMI88021.1"/>
    <property type="molecule type" value="Genomic_DNA"/>
</dbReference>
<feature type="transmembrane region" description="Helical" evidence="7">
    <location>
        <begin position="240"/>
        <end position="258"/>
    </location>
</feature>
<feature type="transmembrane region" description="Helical" evidence="7">
    <location>
        <begin position="134"/>
        <end position="152"/>
    </location>
</feature>
<dbReference type="InterPro" id="IPR001626">
    <property type="entry name" value="ABC_TroCD"/>
</dbReference>
<organism evidence="8 9">
    <name type="scientific">Candidatus Segetimicrobium genomatis</name>
    <dbReference type="NCBI Taxonomy" id="2569760"/>
    <lineage>
        <taxon>Bacteria</taxon>
        <taxon>Bacillati</taxon>
        <taxon>Candidatus Sysuimicrobiota</taxon>
        <taxon>Candidatus Sysuimicrobiia</taxon>
        <taxon>Candidatus Sysuimicrobiales</taxon>
        <taxon>Candidatus Segetimicrobiaceae</taxon>
        <taxon>Candidatus Segetimicrobium</taxon>
    </lineage>
</organism>
<comment type="caution">
    <text evidence="8">The sequence shown here is derived from an EMBL/GenBank/DDBJ whole genome shotgun (WGS) entry which is preliminary data.</text>
</comment>
<keyword evidence="6" id="KW-0813">Transport</keyword>
<protein>
    <submittedName>
        <fullName evidence="8">Metal ABC transporter permease</fullName>
    </submittedName>
</protein>
<dbReference type="Gene3D" id="1.10.3470.10">
    <property type="entry name" value="ABC transporter involved in vitamin B12 uptake, BtuC"/>
    <property type="match status" value="1"/>
</dbReference>
<dbReference type="SUPFAM" id="SSF81345">
    <property type="entry name" value="ABC transporter involved in vitamin B12 uptake, BtuC"/>
    <property type="match status" value="1"/>
</dbReference>
<feature type="transmembrane region" description="Helical" evidence="7">
    <location>
        <begin position="12"/>
        <end position="31"/>
    </location>
</feature>
<keyword evidence="5 7" id="KW-0472">Membrane</keyword>
<keyword evidence="3 6" id="KW-0812">Transmembrane</keyword>
<feature type="transmembrane region" description="Helical" evidence="7">
    <location>
        <begin position="214"/>
        <end position="234"/>
    </location>
</feature>
<name>A0A537JWV4_9BACT</name>
<sequence length="280" mass="28241">MHPLWHYAFVQQALLAGVITAVVAGVVGPIVTMRNMSFAVHGLAEVGFSGAAGAVMLGLPAPVGVLAAAVAAAGAIGALGVRLRERDVAIGSVLAFGMGLGVLFLTLSTRYATEAFGILFGSILAVSRQDVLRTAVVGAAALAALAAVYRPLRFASVDPEVAEARGVPVRLLSTLFLLILALAVAEVIQVVGALLILTLVIVPAGAAQRLTAHPSLITVCSVAIALAATVGGIVCALYTSWPVSFFVTGLSFAAYVLARAKAPLAALVGAPGRRAAACGR</sequence>
<dbReference type="Proteomes" id="UP000318509">
    <property type="component" value="Unassembled WGS sequence"/>
</dbReference>
<evidence type="ECO:0000256" key="6">
    <source>
        <dbReference type="RuleBase" id="RU003943"/>
    </source>
</evidence>
<evidence type="ECO:0000313" key="9">
    <source>
        <dbReference type="Proteomes" id="UP000318509"/>
    </source>
</evidence>
<keyword evidence="4 7" id="KW-1133">Transmembrane helix</keyword>
<dbReference type="GO" id="GO:0043190">
    <property type="term" value="C:ATP-binding cassette (ABC) transporter complex"/>
    <property type="evidence" value="ECO:0007669"/>
    <property type="project" value="InterPro"/>
</dbReference>
<feature type="transmembrane region" description="Helical" evidence="7">
    <location>
        <begin position="63"/>
        <end position="81"/>
    </location>
</feature>
<dbReference type="Pfam" id="PF00950">
    <property type="entry name" value="ABC-3"/>
    <property type="match status" value="1"/>
</dbReference>
<reference evidence="8 9" key="1">
    <citation type="journal article" date="2019" name="Nat. Microbiol.">
        <title>Mediterranean grassland soil C-N compound turnover is dependent on rainfall and depth, and is mediated by genomically divergent microorganisms.</title>
        <authorList>
            <person name="Diamond S."/>
            <person name="Andeer P.F."/>
            <person name="Li Z."/>
            <person name="Crits-Christoph A."/>
            <person name="Burstein D."/>
            <person name="Anantharaman K."/>
            <person name="Lane K.R."/>
            <person name="Thomas B.C."/>
            <person name="Pan C."/>
            <person name="Northen T.R."/>
            <person name="Banfield J.F."/>
        </authorList>
    </citation>
    <scope>NUCLEOTIDE SEQUENCE [LARGE SCALE GENOMIC DNA]</scope>
    <source>
        <strain evidence="8">NP_3</strain>
    </source>
</reference>
<comment type="subcellular location">
    <subcellularLocation>
        <location evidence="6">Cell membrane</location>
        <topology evidence="6">Multi-pass membrane protein</topology>
    </subcellularLocation>
    <subcellularLocation>
        <location evidence="1">Membrane</location>
        <topology evidence="1">Multi-pass membrane protein</topology>
    </subcellularLocation>
</comment>
<evidence type="ECO:0000256" key="7">
    <source>
        <dbReference type="SAM" id="Phobius"/>
    </source>
</evidence>
<dbReference type="InterPro" id="IPR037294">
    <property type="entry name" value="ABC_BtuC-like"/>
</dbReference>
<feature type="transmembrane region" description="Helical" evidence="7">
    <location>
        <begin position="88"/>
        <end position="105"/>
    </location>
</feature>
<dbReference type="PANTHER" id="PTHR30477">
    <property type="entry name" value="ABC-TRANSPORTER METAL-BINDING PROTEIN"/>
    <property type="match status" value="1"/>
</dbReference>
<feature type="transmembrane region" description="Helical" evidence="7">
    <location>
        <begin position="172"/>
        <end position="202"/>
    </location>
</feature>
<evidence type="ECO:0000256" key="3">
    <source>
        <dbReference type="ARBA" id="ARBA00022692"/>
    </source>
</evidence>
<evidence type="ECO:0000256" key="5">
    <source>
        <dbReference type="ARBA" id="ARBA00023136"/>
    </source>
</evidence>
<dbReference type="AlphaFoldDB" id="A0A537JWV4"/>
<evidence type="ECO:0000313" key="8">
    <source>
        <dbReference type="EMBL" id="TMI88021.1"/>
    </source>
</evidence>